<name>A0A4S3ZYZ0_9FLAO</name>
<dbReference type="AlphaFoldDB" id="A0A4S3ZYZ0"/>
<comment type="caution">
    <text evidence="1">The sequence shown here is derived from an EMBL/GenBank/DDBJ whole genome shotgun (WGS) entry which is preliminary data.</text>
</comment>
<evidence type="ECO:0000313" key="2">
    <source>
        <dbReference type="Proteomes" id="UP000307507"/>
    </source>
</evidence>
<dbReference type="OrthoDB" id="1376295at2"/>
<proteinExistence type="predicted"/>
<reference evidence="1 2" key="1">
    <citation type="submission" date="2019-04" db="EMBL/GenBank/DDBJ databases">
        <title>Flavobacterium sp. nov. isolated from construction timber.</title>
        <authorList>
            <person name="Lin S.-Y."/>
            <person name="Chang C.-T."/>
            <person name="Young C.-C."/>
        </authorList>
    </citation>
    <scope>NUCLEOTIDE SEQUENCE [LARGE SCALE GENOMIC DNA]</scope>
    <source>
        <strain evidence="1 2">CC-CTC003</strain>
    </source>
</reference>
<protein>
    <submittedName>
        <fullName evidence="1">Uncharacterized protein</fullName>
    </submittedName>
</protein>
<dbReference type="EMBL" id="SSNZ01000002">
    <property type="protein sequence ID" value="THF51107.1"/>
    <property type="molecule type" value="Genomic_DNA"/>
</dbReference>
<organism evidence="1 2">
    <name type="scientific">Flavobacterium supellecticarium</name>
    <dbReference type="NCBI Taxonomy" id="2565924"/>
    <lineage>
        <taxon>Bacteria</taxon>
        <taxon>Pseudomonadati</taxon>
        <taxon>Bacteroidota</taxon>
        <taxon>Flavobacteriia</taxon>
        <taxon>Flavobacteriales</taxon>
        <taxon>Flavobacteriaceae</taxon>
        <taxon>Flavobacterium</taxon>
    </lineage>
</organism>
<keyword evidence="2" id="KW-1185">Reference proteome</keyword>
<dbReference type="Proteomes" id="UP000307507">
    <property type="component" value="Unassembled WGS sequence"/>
</dbReference>
<sequence>MRTIALFLFTLLFTMCSTSNVQYRDDFRSVSESQKKQFLSDMNANGDNFSVLILTKGFKGELVTISNEKKTLYKGTTITNLGNGIAHSLRIDNTLPTTINDKISNKEVIIEPKKAQQYKFIYVMKDNAETKNPYKITYSNTLRPM</sequence>
<gene>
    <name evidence="1" type="ORF">E6C50_04840</name>
</gene>
<dbReference type="RefSeq" id="WP_136402094.1">
    <property type="nucleotide sequence ID" value="NZ_SSNZ01000002.1"/>
</dbReference>
<evidence type="ECO:0000313" key="1">
    <source>
        <dbReference type="EMBL" id="THF51107.1"/>
    </source>
</evidence>
<accession>A0A4S3ZYZ0</accession>